<sequence>MKIKLVHPNLNYKTNILDSLEQLNIIDKPNGPIPGSSNINGYSTIEEWLEFINTKDTETVLVPFLQYIALNEQNDVVGFLNIRLSLNEHLINYGGHIGYCVTPKFRNQGIADQLLKEAIKICKEHDISDILITCKESNLYSEKVIIKNNGILEDIRNDGCYNFKRYWIKS</sequence>
<dbReference type="SUPFAM" id="SSF55729">
    <property type="entry name" value="Acyl-CoA N-acyltransferases (Nat)"/>
    <property type="match status" value="1"/>
</dbReference>
<dbReference type="CDD" id="cd04301">
    <property type="entry name" value="NAT_SF"/>
    <property type="match status" value="1"/>
</dbReference>
<dbReference type="PROSITE" id="PS51186">
    <property type="entry name" value="GNAT"/>
    <property type="match status" value="1"/>
</dbReference>
<evidence type="ECO:0000259" key="1">
    <source>
        <dbReference type="PROSITE" id="PS51186"/>
    </source>
</evidence>
<accession>A0A2K9LUA3</accession>
<dbReference type="Proteomes" id="UP000234790">
    <property type="component" value="Chromosome"/>
</dbReference>
<name>A0A2K9LUA3_SPISQ</name>
<dbReference type="AlphaFoldDB" id="A0A2K9LUA3"/>
<dbReference type="InterPro" id="IPR000182">
    <property type="entry name" value="GNAT_dom"/>
</dbReference>
<feature type="domain" description="N-acetyltransferase" evidence="1">
    <location>
        <begin position="10"/>
        <end position="170"/>
    </location>
</feature>
<dbReference type="Gene3D" id="3.40.630.30">
    <property type="match status" value="1"/>
</dbReference>
<dbReference type="PANTHER" id="PTHR39173">
    <property type="entry name" value="ACETYLTRANSFERASE"/>
    <property type="match status" value="1"/>
</dbReference>
<reference evidence="2 3" key="1">
    <citation type="submission" date="2017-12" db="EMBL/GenBank/DDBJ databases">
        <title>Complete genome sequence of Spiroplasma monobiae MQ-1 (ATCC 33825).</title>
        <authorList>
            <person name="Tsai Y.-M."/>
            <person name="Lo W.-S."/>
            <person name="Wu P.-S."/>
            <person name="Cho S.-T."/>
            <person name="Kuo C.-H."/>
        </authorList>
    </citation>
    <scope>NUCLEOTIDE SEQUENCE [LARGE SCALE GENOMIC DNA]</scope>
    <source>
        <strain evidence="2 3">MQ-1</strain>
    </source>
</reference>
<keyword evidence="2" id="KW-0808">Transferase</keyword>
<proteinExistence type="predicted"/>
<dbReference type="Pfam" id="PF00583">
    <property type="entry name" value="Acetyltransf_1"/>
    <property type="match status" value="1"/>
</dbReference>
<dbReference type="PANTHER" id="PTHR39173:SF1">
    <property type="entry name" value="ACETYLTRANSFERASE"/>
    <property type="match status" value="1"/>
</dbReference>
<dbReference type="GO" id="GO:0016747">
    <property type="term" value="F:acyltransferase activity, transferring groups other than amino-acyl groups"/>
    <property type="evidence" value="ECO:0007669"/>
    <property type="project" value="InterPro"/>
</dbReference>
<evidence type="ECO:0000313" key="3">
    <source>
        <dbReference type="Proteomes" id="UP000234790"/>
    </source>
</evidence>
<keyword evidence="3" id="KW-1185">Reference proteome</keyword>
<organism evidence="2 3">
    <name type="scientific">Spiroplasma monobiae MQ-1</name>
    <dbReference type="NCBI Taxonomy" id="1336748"/>
    <lineage>
        <taxon>Bacteria</taxon>
        <taxon>Bacillati</taxon>
        <taxon>Mycoplasmatota</taxon>
        <taxon>Mollicutes</taxon>
        <taxon>Entomoplasmatales</taxon>
        <taxon>Spiroplasmataceae</taxon>
        <taxon>Spiroplasma</taxon>
    </lineage>
</organism>
<protein>
    <submittedName>
        <fullName evidence="2">GNAT family acetyltransferase</fullName>
    </submittedName>
</protein>
<gene>
    <name evidence="2" type="ORF">SMONO_v1c03890</name>
</gene>
<dbReference type="KEGG" id="smoo:SMONO_v1c03890"/>
<dbReference type="InterPro" id="IPR016181">
    <property type="entry name" value="Acyl_CoA_acyltransferase"/>
</dbReference>
<dbReference type="RefSeq" id="WP_101780697.1">
    <property type="nucleotide sequence ID" value="NZ_CP025543.1"/>
</dbReference>
<evidence type="ECO:0000313" key="2">
    <source>
        <dbReference type="EMBL" id="AUM62638.1"/>
    </source>
</evidence>
<dbReference type="OrthoDB" id="9797989at2"/>
<dbReference type="EMBL" id="CP025543">
    <property type="protein sequence ID" value="AUM62638.1"/>
    <property type="molecule type" value="Genomic_DNA"/>
</dbReference>